<dbReference type="AlphaFoldDB" id="A0A252F5K0"/>
<dbReference type="PANTHER" id="PTHR21240">
    <property type="entry name" value="2-AMINO-3-CARBOXYLMUCONATE-6-SEMIALDEHYDE DECARBOXYLASE"/>
    <property type="match status" value="1"/>
</dbReference>
<dbReference type="InterPro" id="IPR032466">
    <property type="entry name" value="Metal_Hydrolase"/>
</dbReference>
<protein>
    <submittedName>
        <fullName evidence="3">Amidohydrolase</fullName>
    </submittedName>
</protein>
<dbReference type="EMBL" id="NHOC01000004">
    <property type="protein sequence ID" value="OUM21053.1"/>
    <property type="molecule type" value="Genomic_DNA"/>
</dbReference>
<dbReference type="OrthoDB" id="9771932at2"/>
<organism evidence="3 4">
    <name type="scientific">Butyricicoccus porcorum</name>
    <dbReference type="NCBI Taxonomy" id="1945634"/>
    <lineage>
        <taxon>Bacteria</taxon>
        <taxon>Bacillati</taxon>
        <taxon>Bacillota</taxon>
        <taxon>Clostridia</taxon>
        <taxon>Eubacteriales</taxon>
        <taxon>Butyricicoccaceae</taxon>
        <taxon>Butyricicoccus</taxon>
    </lineage>
</organism>
<proteinExistence type="predicted"/>
<accession>A0A252F5K0</accession>
<dbReference type="InterPro" id="IPR006680">
    <property type="entry name" value="Amidohydro-rel"/>
</dbReference>
<dbReference type="Gene3D" id="3.20.20.140">
    <property type="entry name" value="Metal-dependent hydrolases"/>
    <property type="match status" value="1"/>
</dbReference>
<dbReference type="Pfam" id="PF04909">
    <property type="entry name" value="Amidohydro_2"/>
    <property type="match status" value="1"/>
</dbReference>
<dbReference type="GO" id="GO:0016787">
    <property type="term" value="F:hydrolase activity"/>
    <property type="evidence" value="ECO:0007669"/>
    <property type="project" value="UniProtKB-KW"/>
</dbReference>
<keyword evidence="3" id="KW-0378">Hydrolase</keyword>
<dbReference type="SUPFAM" id="SSF51556">
    <property type="entry name" value="Metallo-dependent hydrolases"/>
    <property type="match status" value="1"/>
</dbReference>
<sequence length="267" mass="30509">MKIIDAHIHFCPGIESFRMLAEQAGHRYTEEHLQAEFSRLGIEYAVVMGNRAPDEDIPVCPGFLHYCVGLDSGWEQLDEQRLAELVEQHLRRPDCVGIKLYPGYRHRYVGDRRYAPLYELAAQYDKPVAIHTGATAGGMGLLKYAHPLTVDEAAAQFPQTRFVLCHFGNPWLTDAAAVMEKNENVFADLSGLLEGRVDMDTLFQENEGYFSLLRTWMGYAGGYEKLMYGTDWPLVNLEQYIAFIARLVPECWHDKVFYETAKQVYSL</sequence>
<dbReference type="RefSeq" id="WP_087018586.1">
    <property type="nucleotide sequence ID" value="NZ_NHOC01000004.1"/>
</dbReference>
<evidence type="ECO:0000313" key="3">
    <source>
        <dbReference type="EMBL" id="OUM21053.1"/>
    </source>
</evidence>
<evidence type="ECO:0000259" key="2">
    <source>
        <dbReference type="Pfam" id="PF04909"/>
    </source>
</evidence>
<dbReference type="PANTHER" id="PTHR21240:SF19">
    <property type="entry name" value="CATALYTIC_ HYDROLASE"/>
    <property type="match status" value="1"/>
</dbReference>
<reference evidence="3 4" key="1">
    <citation type="submission" date="2017-05" db="EMBL/GenBank/DDBJ databases">
        <title>Butyricicoccus porcorum sp. nov. a butyrate-producing bacterium from the swine intestinal tract.</title>
        <authorList>
            <person name="Trachsel J."/>
            <person name="Humphrey S."/>
            <person name="Allen H.K."/>
        </authorList>
    </citation>
    <scope>NUCLEOTIDE SEQUENCE [LARGE SCALE GENOMIC DNA]</scope>
    <source>
        <strain evidence="3">BB10</strain>
    </source>
</reference>
<dbReference type="GO" id="GO:0016831">
    <property type="term" value="F:carboxy-lyase activity"/>
    <property type="evidence" value="ECO:0007669"/>
    <property type="project" value="InterPro"/>
</dbReference>
<keyword evidence="4" id="KW-1185">Reference proteome</keyword>
<evidence type="ECO:0000313" key="4">
    <source>
        <dbReference type="Proteomes" id="UP000194903"/>
    </source>
</evidence>
<keyword evidence="1" id="KW-0456">Lyase</keyword>
<comment type="caution">
    <text evidence="3">The sequence shown here is derived from an EMBL/GenBank/DDBJ whole genome shotgun (WGS) entry which is preliminary data.</text>
</comment>
<name>A0A252F5K0_9FIRM</name>
<gene>
    <name evidence="3" type="ORF">CBW42_05580</name>
</gene>
<evidence type="ECO:0000256" key="1">
    <source>
        <dbReference type="ARBA" id="ARBA00023239"/>
    </source>
</evidence>
<dbReference type="Proteomes" id="UP000194903">
    <property type="component" value="Unassembled WGS sequence"/>
</dbReference>
<dbReference type="InterPro" id="IPR032465">
    <property type="entry name" value="ACMSD"/>
</dbReference>
<feature type="domain" description="Amidohydrolase-related" evidence="2">
    <location>
        <begin position="74"/>
        <end position="266"/>
    </location>
</feature>
<dbReference type="CDD" id="cd01292">
    <property type="entry name" value="metallo-dependent_hydrolases"/>
    <property type="match status" value="1"/>
</dbReference>